<dbReference type="Proteomes" id="UP000253345">
    <property type="component" value="Unassembled WGS sequence"/>
</dbReference>
<accession>A0A368YYQ6</accession>
<name>A0A368YYQ6_9RHOB</name>
<gene>
    <name evidence="1" type="ORF">DFP89_10851</name>
</gene>
<dbReference type="EMBL" id="QPJL01000008">
    <property type="protein sequence ID" value="RCW84107.1"/>
    <property type="molecule type" value="Genomic_DNA"/>
</dbReference>
<organism evidence="1 2">
    <name type="scientific">Paracoccus lutimaris</name>
    <dbReference type="NCBI Taxonomy" id="1490030"/>
    <lineage>
        <taxon>Bacteria</taxon>
        <taxon>Pseudomonadati</taxon>
        <taxon>Pseudomonadota</taxon>
        <taxon>Alphaproteobacteria</taxon>
        <taxon>Rhodobacterales</taxon>
        <taxon>Paracoccaceae</taxon>
        <taxon>Paracoccus</taxon>
    </lineage>
</organism>
<evidence type="ECO:0000313" key="2">
    <source>
        <dbReference type="Proteomes" id="UP000253345"/>
    </source>
</evidence>
<proteinExistence type="predicted"/>
<sequence>MLARFAAINRDGFPDMPRLSRGAIERIDSSKGNLCKQAKIGTFFDIDEVPEVFADLLRLTVA</sequence>
<protein>
    <submittedName>
        <fullName evidence="1">Uncharacterized protein</fullName>
    </submittedName>
</protein>
<reference evidence="1 2" key="1">
    <citation type="submission" date="2018-07" db="EMBL/GenBank/DDBJ databases">
        <title>Genomic Encyclopedia of Type Strains, Phase III (KMG-III): the genomes of soil and plant-associated and newly described type strains.</title>
        <authorList>
            <person name="Whitman W."/>
        </authorList>
    </citation>
    <scope>NUCLEOTIDE SEQUENCE [LARGE SCALE GENOMIC DNA]</scope>
    <source>
        <strain evidence="1 2">CECT 8525</strain>
    </source>
</reference>
<keyword evidence="2" id="KW-1185">Reference proteome</keyword>
<evidence type="ECO:0000313" key="1">
    <source>
        <dbReference type="EMBL" id="RCW84107.1"/>
    </source>
</evidence>
<dbReference type="AlphaFoldDB" id="A0A368YYQ6"/>
<comment type="caution">
    <text evidence="1">The sequence shown here is derived from an EMBL/GenBank/DDBJ whole genome shotgun (WGS) entry which is preliminary data.</text>
</comment>